<dbReference type="OrthoDB" id="531564at2759"/>
<accession>A0A1B7P372</accession>
<evidence type="ECO:0000313" key="2">
    <source>
        <dbReference type="Proteomes" id="UP000091918"/>
    </source>
</evidence>
<keyword evidence="2" id="KW-1185">Reference proteome</keyword>
<organism evidence="1 2">
    <name type="scientific">Emergomyces africanus</name>
    <dbReference type="NCBI Taxonomy" id="1955775"/>
    <lineage>
        <taxon>Eukaryota</taxon>
        <taxon>Fungi</taxon>
        <taxon>Dikarya</taxon>
        <taxon>Ascomycota</taxon>
        <taxon>Pezizomycotina</taxon>
        <taxon>Eurotiomycetes</taxon>
        <taxon>Eurotiomycetidae</taxon>
        <taxon>Onygenales</taxon>
        <taxon>Ajellomycetaceae</taxon>
        <taxon>Emergomyces</taxon>
    </lineage>
</organism>
<protein>
    <submittedName>
        <fullName evidence="1">Uncharacterized protein</fullName>
    </submittedName>
</protein>
<dbReference type="EMBL" id="LGUA01000173">
    <property type="protein sequence ID" value="OAX83463.1"/>
    <property type="molecule type" value="Genomic_DNA"/>
</dbReference>
<gene>
    <name evidence="1" type="ORF">ACJ72_02181</name>
</gene>
<name>A0A1B7P372_9EURO</name>
<sequence length="96" mass="11271">MSSNHPIRVRPARPLYRFAATTLGASMWFFSKWMGTLLEKQMELYNEKWGYPQIWFVQSWTRKRGFGCVASGMGRRSRPNEKLRIPDTLVSEDITL</sequence>
<comment type="caution">
    <text evidence="1">The sequence shown here is derived from an EMBL/GenBank/DDBJ whole genome shotgun (WGS) entry which is preliminary data.</text>
</comment>
<dbReference type="Proteomes" id="UP000091918">
    <property type="component" value="Unassembled WGS sequence"/>
</dbReference>
<dbReference type="AlphaFoldDB" id="A0A1B7P372"/>
<reference evidence="1 2" key="1">
    <citation type="submission" date="2015-07" db="EMBL/GenBank/DDBJ databases">
        <title>Emmonsia species relationships and genome sequence.</title>
        <authorList>
            <person name="Cuomo C.A."/>
            <person name="Schwartz I.S."/>
            <person name="Kenyon C."/>
            <person name="de Hoog G.S."/>
            <person name="Govender N.P."/>
            <person name="Botha A."/>
            <person name="Moreno L."/>
            <person name="de Vries M."/>
            <person name="Munoz J.F."/>
            <person name="Stielow J.B."/>
        </authorList>
    </citation>
    <scope>NUCLEOTIDE SEQUENCE [LARGE SCALE GENOMIC DNA]</scope>
    <source>
        <strain evidence="1 2">CBS 136260</strain>
    </source>
</reference>
<evidence type="ECO:0000313" key="1">
    <source>
        <dbReference type="EMBL" id="OAX83463.1"/>
    </source>
</evidence>
<proteinExistence type="predicted"/>